<proteinExistence type="predicted"/>
<protein>
    <recommendedName>
        <fullName evidence="3">Mediator complex subunit 1</fullName>
    </recommendedName>
</protein>
<name>A0A0D7AP04_9AGAR</name>
<keyword evidence="2" id="KW-1185">Reference proteome</keyword>
<organism evidence="1 2">
    <name type="scientific">Fistulina hepatica ATCC 64428</name>
    <dbReference type="NCBI Taxonomy" id="1128425"/>
    <lineage>
        <taxon>Eukaryota</taxon>
        <taxon>Fungi</taxon>
        <taxon>Dikarya</taxon>
        <taxon>Basidiomycota</taxon>
        <taxon>Agaricomycotina</taxon>
        <taxon>Agaricomycetes</taxon>
        <taxon>Agaricomycetidae</taxon>
        <taxon>Agaricales</taxon>
        <taxon>Fistulinaceae</taxon>
        <taxon>Fistulina</taxon>
    </lineage>
</organism>
<evidence type="ECO:0000313" key="2">
    <source>
        <dbReference type="Proteomes" id="UP000054144"/>
    </source>
</evidence>
<gene>
    <name evidence="1" type="ORF">FISHEDRAFT_33972</name>
</gene>
<dbReference type="AlphaFoldDB" id="A0A0D7AP04"/>
<dbReference type="EMBL" id="KN881628">
    <property type="protein sequence ID" value="KIY53046.1"/>
    <property type="molecule type" value="Genomic_DNA"/>
</dbReference>
<sequence>MSDYTQSQEKRSLSSAIYSALEALPTNATHPFDSSSLAETTVAFSYLIETTEQFSQSLSHLALIQFSNSKLVALLRQQEAISRSLNISGYNIRNIVDVLRKRTQLAFGQPNYGQEIPLDPISVVSWTIESLLQWGTVAGMETFKEDRDEGVMLVFAGKVLVIDVDLRVSSGGCKIEVASVKTSIAQATDTANSSNSSSGSTRLNIYFMEQLRRLLQQIQLPAEAQEPRQLAALVRTFKARLAYLAALDDLASQEPKGGQKWVTNIDTLSTSLEAFAVKEAGVLQATLTHGKAPLDIFLLRGHPLPLSHHLWPSLSFLVYCSPLTYFSLLRGASTDATLSDFDIPLSHLRSKIDLYPATIATLRVDHMASSSHTPSVSAISLFSSLSMDMSRPTFALGVSDMDITSTFPQVAADSSRSDWILDFTNEDRSEGVVMAQSRLREIELVVDPLSGMADLNMVGMSGYSSGSWVDLLLNPDLLVVSPERYVSTYKSPTSAHPPLQLHLDSPQEPGYRLKRVPVRNMGEVWAILEIVRGQCWLNATLESCKWTPEGLLTSREAAPEEEPTEEELFAVLMGTNQPTSIPVNVSIPLESDRLYEPSMALASTSPRRPQIRMTCPEQQPIEGLVSIIVALDETRPRGVSVDISTGGMCYLSADTMEEVCRRGGTLGLPGRVWASVRASS</sequence>
<evidence type="ECO:0000313" key="1">
    <source>
        <dbReference type="EMBL" id="KIY53046.1"/>
    </source>
</evidence>
<evidence type="ECO:0008006" key="3">
    <source>
        <dbReference type="Google" id="ProtNLM"/>
    </source>
</evidence>
<accession>A0A0D7AP04</accession>
<dbReference type="Proteomes" id="UP000054144">
    <property type="component" value="Unassembled WGS sequence"/>
</dbReference>
<dbReference type="OrthoDB" id="544685at2759"/>
<reference evidence="1 2" key="1">
    <citation type="journal article" date="2015" name="Fungal Genet. Biol.">
        <title>Evolution of novel wood decay mechanisms in Agaricales revealed by the genome sequences of Fistulina hepatica and Cylindrobasidium torrendii.</title>
        <authorList>
            <person name="Floudas D."/>
            <person name="Held B.W."/>
            <person name="Riley R."/>
            <person name="Nagy L.G."/>
            <person name="Koehler G."/>
            <person name="Ransdell A.S."/>
            <person name="Younus H."/>
            <person name="Chow J."/>
            <person name="Chiniquy J."/>
            <person name="Lipzen A."/>
            <person name="Tritt A."/>
            <person name="Sun H."/>
            <person name="Haridas S."/>
            <person name="LaButti K."/>
            <person name="Ohm R.A."/>
            <person name="Kues U."/>
            <person name="Blanchette R.A."/>
            <person name="Grigoriev I.V."/>
            <person name="Minto R.E."/>
            <person name="Hibbett D.S."/>
        </authorList>
    </citation>
    <scope>NUCLEOTIDE SEQUENCE [LARGE SCALE GENOMIC DNA]</scope>
    <source>
        <strain evidence="1 2">ATCC 64428</strain>
    </source>
</reference>